<dbReference type="PIRSF" id="PIRSF015558">
    <property type="entry name" value="Txn_reg_DeoR_prd"/>
    <property type="match status" value="1"/>
</dbReference>
<dbReference type="InterPro" id="IPR051534">
    <property type="entry name" value="CBASS_pafABC_assoc_protein"/>
</dbReference>
<evidence type="ECO:0000259" key="3">
    <source>
        <dbReference type="Pfam" id="PF26109"/>
    </source>
</evidence>
<gene>
    <name evidence="4" type="ORF">A1332_23745</name>
</gene>
<sequence>MSIELLSAPPSQAIENLNQAQRERLTFIEFRLFFLGGLGRQELIQRFGVAPAVATRDFAQYREAFPNNISFNGKTKSYELGHAFSPAFKHFPDQVLAVLAHGFGYGGVYTSDCLVPCELPIILSRPTIDVLAPISRAIHQQKIVSLNYQSHSSGLTQREVAPFALVNDGLRWHVRAYDRKTNEFRDFVLTRMEEVSALAESVLLKHELPSADIQWNRIVELDLIPHPNQDHPEIIERDYGMTAGVLHLKLRAAVAGYVLRQLIVDCSPEHSLKGKEYRLWLRNHLALYGVSSAVLAPGHEVISL</sequence>
<dbReference type="AlphaFoldDB" id="A0A177MXY2"/>
<evidence type="ECO:0000259" key="2">
    <source>
        <dbReference type="Pfam" id="PF26107"/>
    </source>
</evidence>
<dbReference type="Proteomes" id="UP000078090">
    <property type="component" value="Unassembled WGS sequence"/>
</dbReference>
<evidence type="ECO:0000313" key="4">
    <source>
        <dbReference type="EMBL" id="OAI10556.1"/>
    </source>
</evidence>
<reference evidence="4 5" key="1">
    <citation type="submission" date="2016-03" db="EMBL/GenBank/DDBJ databases">
        <authorList>
            <person name="Ploux O."/>
        </authorList>
    </citation>
    <scope>NUCLEOTIDE SEQUENCE [LARGE SCALE GENOMIC DNA]</scope>
    <source>
        <strain evidence="4 5">R-45363</strain>
    </source>
</reference>
<dbReference type="EMBL" id="LUUG01000007">
    <property type="protein sequence ID" value="OAI10556.1"/>
    <property type="molecule type" value="Genomic_DNA"/>
</dbReference>
<protein>
    <submittedName>
        <fullName evidence="4">WYL domain-containing protein</fullName>
    </submittedName>
</protein>
<dbReference type="OrthoDB" id="9807255at2"/>
<dbReference type="Pfam" id="PF26109">
    <property type="entry name" value="WHD_BrxR"/>
    <property type="match status" value="1"/>
</dbReference>
<accession>A0A177MXY2</accession>
<dbReference type="InterPro" id="IPR026881">
    <property type="entry name" value="WYL_dom"/>
</dbReference>
<proteinExistence type="predicted"/>
<dbReference type="InterPro" id="IPR016634">
    <property type="entry name" value="CapW-like"/>
</dbReference>
<dbReference type="Pfam" id="PF13280">
    <property type="entry name" value="WYL"/>
    <property type="match status" value="1"/>
</dbReference>
<feature type="domain" description="DNA-binding transcriptional repressor CapW C-terminal dimerisation" evidence="2">
    <location>
        <begin position="218"/>
        <end position="284"/>
    </location>
</feature>
<dbReference type="PANTHER" id="PTHR34580">
    <property type="match status" value="1"/>
</dbReference>
<evidence type="ECO:0000313" key="5">
    <source>
        <dbReference type="Proteomes" id="UP000078090"/>
    </source>
</evidence>
<dbReference type="RefSeq" id="WP_064006616.1">
    <property type="nucleotide sequence ID" value="NZ_LUUG01000007.1"/>
</dbReference>
<feature type="domain" description="DNA-binding transcriptional repressor CapW winged helix-turn-helix" evidence="3">
    <location>
        <begin position="21"/>
        <end position="89"/>
    </location>
</feature>
<name>A0A177MXY2_METMH</name>
<dbReference type="PROSITE" id="PS52050">
    <property type="entry name" value="WYL"/>
    <property type="match status" value="1"/>
</dbReference>
<dbReference type="InterPro" id="IPR059020">
    <property type="entry name" value="CapW_CTD"/>
</dbReference>
<evidence type="ECO:0000259" key="1">
    <source>
        <dbReference type="Pfam" id="PF13280"/>
    </source>
</evidence>
<organism evidence="4 5">
    <name type="scientific">Methylomonas methanica</name>
    <dbReference type="NCBI Taxonomy" id="421"/>
    <lineage>
        <taxon>Bacteria</taxon>
        <taxon>Pseudomonadati</taxon>
        <taxon>Pseudomonadota</taxon>
        <taxon>Gammaproteobacteria</taxon>
        <taxon>Methylococcales</taxon>
        <taxon>Methylococcaceae</taxon>
        <taxon>Methylomonas</taxon>
    </lineage>
</organism>
<dbReference type="Pfam" id="PF26107">
    <property type="entry name" value="BrxR_CTD"/>
    <property type="match status" value="1"/>
</dbReference>
<dbReference type="InterPro" id="IPR059019">
    <property type="entry name" value="WHD_CapW"/>
</dbReference>
<comment type="caution">
    <text evidence="4">The sequence shown here is derived from an EMBL/GenBank/DDBJ whole genome shotgun (WGS) entry which is preliminary data.</text>
</comment>
<dbReference type="PANTHER" id="PTHR34580:SF3">
    <property type="entry name" value="PROTEIN PAFB"/>
    <property type="match status" value="1"/>
</dbReference>
<feature type="domain" description="WYL" evidence="1">
    <location>
        <begin position="129"/>
        <end position="195"/>
    </location>
</feature>